<feature type="compositionally biased region" description="Polar residues" evidence="1">
    <location>
        <begin position="18"/>
        <end position="31"/>
    </location>
</feature>
<accession>A0A511JIB6</accession>
<dbReference type="Proteomes" id="UP000321049">
    <property type="component" value="Unassembled WGS sequence"/>
</dbReference>
<comment type="caution">
    <text evidence="2">The sequence shown here is derived from an EMBL/GenBank/DDBJ whole genome shotgun (WGS) entry which is preliminary data.</text>
</comment>
<keyword evidence="3" id="KW-1185">Reference proteome</keyword>
<evidence type="ECO:0000256" key="1">
    <source>
        <dbReference type="SAM" id="MobiDB-lite"/>
    </source>
</evidence>
<protein>
    <submittedName>
        <fullName evidence="2">Uncharacterized protein</fullName>
    </submittedName>
</protein>
<gene>
    <name evidence="2" type="ORF">CTE05_12940</name>
</gene>
<dbReference type="EMBL" id="BJWH01000004">
    <property type="protein sequence ID" value="GEL97747.1"/>
    <property type="molecule type" value="Genomic_DNA"/>
</dbReference>
<name>A0A511JIB6_9CELL</name>
<evidence type="ECO:0000313" key="2">
    <source>
        <dbReference type="EMBL" id="GEL97747.1"/>
    </source>
</evidence>
<evidence type="ECO:0000313" key="3">
    <source>
        <dbReference type="Proteomes" id="UP000321049"/>
    </source>
</evidence>
<organism evidence="2 3">
    <name type="scientific">Cellulomonas terrae</name>
    <dbReference type="NCBI Taxonomy" id="311234"/>
    <lineage>
        <taxon>Bacteria</taxon>
        <taxon>Bacillati</taxon>
        <taxon>Actinomycetota</taxon>
        <taxon>Actinomycetes</taxon>
        <taxon>Micrococcales</taxon>
        <taxon>Cellulomonadaceae</taxon>
        <taxon>Cellulomonas</taxon>
    </lineage>
</organism>
<sequence length="92" mass="9429">MPVPIVDIAHGAADPPAQVTSSAQRSGSPRATQPVRLQQGEPTMSVDVLPSAVGARYGGAAPDTVAASAVIELQIAHRSVRRSAMTDAKELS</sequence>
<feature type="region of interest" description="Disordered" evidence="1">
    <location>
        <begin position="1"/>
        <end position="40"/>
    </location>
</feature>
<proteinExistence type="predicted"/>
<reference evidence="2 3" key="1">
    <citation type="submission" date="2019-07" db="EMBL/GenBank/DDBJ databases">
        <title>Whole genome shotgun sequence of Cellulomonas terrae NBRC 100819.</title>
        <authorList>
            <person name="Hosoyama A."/>
            <person name="Uohara A."/>
            <person name="Ohji S."/>
            <person name="Ichikawa N."/>
        </authorList>
    </citation>
    <scope>NUCLEOTIDE SEQUENCE [LARGE SCALE GENOMIC DNA]</scope>
    <source>
        <strain evidence="2 3">NBRC 100819</strain>
    </source>
</reference>
<dbReference type="AlphaFoldDB" id="A0A511JIB6"/>